<evidence type="ECO:0000313" key="2">
    <source>
        <dbReference type="Proteomes" id="UP000265703"/>
    </source>
</evidence>
<comment type="caution">
    <text evidence="1">The sequence shown here is derived from an EMBL/GenBank/DDBJ whole genome shotgun (WGS) entry which is preliminary data.</text>
</comment>
<dbReference type="STRING" id="658196.A0A397SAG2"/>
<protein>
    <submittedName>
        <fullName evidence="1">Uncharacterized protein</fullName>
    </submittedName>
</protein>
<reference evidence="1 2" key="1">
    <citation type="submission" date="2018-06" db="EMBL/GenBank/DDBJ databases">
        <title>Comparative genomics reveals the genomic features of Rhizophagus irregularis, R. cerebriforme, R. diaphanum and Gigaspora rosea, and their symbiotic lifestyle signature.</title>
        <authorList>
            <person name="Morin E."/>
            <person name="San Clemente H."/>
            <person name="Chen E.C.H."/>
            <person name="De La Providencia I."/>
            <person name="Hainaut M."/>
            <person name="Kuo A."/>
            <person name="Kohler A."/>
            <person name="Murat C."/>
            <person name="Tang N."/>
            <person name="Roy S."/>
            <person name="Loubradou J."/>
            <person name="Henrissat B."/>
            <person name="Grigoriev I.V."/>
            <person name="Corradi N."/>
            <person name="Roux C."/>
            <person name="Martin F.M."/>
        </authorList>
    </citation>
    <scope>NUCLEOTIDE SEQUENCE [LARGE SCALE GENOMIC DNA]</scope>
    <source>
        <strain evidence="1 2">DAOM 227022</strain>
    </source>
</reference>
<dbReference type="EMBL" id="QKYT01000664">
    <property type="protein sequence ID" value="RIA82452.1"/>
    <property type="molecule type" value="Genomic_DNA"/>
</dbReference>
<dbReference type="OrthoDB" id="2320483at2759"/>
<proteinExistence type="predicted"/>
<dbReference type="AlphaFoldDB" id="A0A397SAG2"/>
<accession>A0A397SAG2</accession>
<name>A0A397SAG2_9GLOM</name>
<evidence type="ECO:0000313" key="1">
    <source>
        <dbReference type="EMBL" id="RIA82452.1"/>
    </source>
</evidence>
<dbReference type="Proteomes" id="UP000265703">
    <property type="component" value="Unassembled WGS sequence"/>
</dbReference>
<sequence length="168" mass="20131">MLNTIKENNIQYNGNLEFELSTELNNLWSLTEAEFNFIDLIKGLIPKILLGKINNIIKDGKNTREIIYKFREILYLDTYEKIWGPRCEKLKEWKKINHITKKVEKNYLNDQNRKRYVNTNEKIVRDKNYKNLDGLRNKIYFGGNLLGFMRQVNYVLRGVPFVNRILIK</sequence>
<gene>
    <name evidence="1" type="ORF">C1645_835330</name>
</gene>
<organism evidence="1 2">
    <name type="scientific">Glomus cerebriforme</name>
    <dbReference type="NCBI Taxonomy" id="658196"/>
    <lineage>
        <taxon>Eukaryota</taxon>
        <taxon>Fungi</taxon>
        <taxon>Fungi incertae sedis</taxon>
        <taxon>Mucoromycota</taxon>
        <taxon>Glomeromycotina</taxon>
        <taxon>Glomeromycetes</taxon>
        <taxon>Glomerales</taxon>
        <taxon>Glomeraceae</taxon>
        <taxon>Glomus</taxon>
    </lineage>
</organism>
<keyword evidence="2" id="KW-1185">Reference proteome</keyword>